<proteinExistence type="predicted"/>
<feature type="non-terminal residue" evidence="2">
    <location>
        <position position="470"/>
    </location>
</feature>
<sequence length="470" mass="51216">MHCCAAFQGSCRHTWPELSFGFLLAHGGGWSPGALGELRGLPGFQKTLAAAAVGKASCVCKTKSEDDLDFQETQDGNCGCQDSFFWNEAESRCQACTDGQNCQWNNVFANSLHPPELQPGFWAEPAAEPFRGHSVYRCFNTITCPSTNSACAPGRHGKACSLCLPGHFGSHDEPCSSCGDTTFGDNRLFFAAFAIPGVLCVTLLAHILFQLTSGHSSCASLGASHFRQNFRCMQLISVVSFFGVYWPTILTSLWDAIRALTSDLVRIPSLGCMLPHTPFAEMICTYAIPIVLILSALAWPLLNWLLRETLSKVGPSSANINGKWAVKMLDVLKMVVWVSALFFNTLIQKGFLVFTCVRSPNGVQTVVVYPQVECPSGTSAPSSEWLELLPFAIVYCAVVGFGLVGAVTHGARQMTRCMVASKMQDRGPWDFLATEYRDAYVWWLAVVLLKDLSVNIGAAVFTSIGSWQLL</sequence>
<dbReference type="AlphaFoldDB" id="A0A813AZ21"/>
<name>A0A813AZ21_9DINO</name>
<feature type="transmembrane region" description="Helical" evidence="1">
    <location>
        <begin position="188"/>
        <end position="211"/>
    </location>
</feature>
<evidence type="ECO:0000256" key="1">
    <source>
        <dbReference type="SAM" id="Phobius"/>
    </source>
</evidence>
<keyword evidence="1" id="KW-0812">Transmembrane</keyword>
<protein>
    <recommendedName>
        <fullName evidence="4">Tyrosine-protein kinase ephrin type A/B receptor-like domain-containing protein</fullName>
    </recommendedName>
</protein>
<organism evidence="2 3">
    <name type="scientific">Symbiodinium necroappetens</name>
    <dbReference type="NCBI Taxonomy" id="1628268"/>
    <lineage>
        <taxon>Eukaryota</taxon>
        <taxon>Sar</taxon>
        <taxon>Alveolata</taxon>
        <taxon>Dinophyceae</taxon>
        <taxon>Suessiales</taxon>
        <taxon>Symbiodiniaceae</taxon>
        <taxon>Symbiodinium</taxon>
    </lineage>
</organism>
<keyword evidence="1" id="KW-1133">Transmembrane helix</keyword>
<evidence type="ECO:0008006" key="4">
    <source>
        <dbReference type="Google" id="ProtNLM"/>
    </source>
</evidence>
<keyword evidence="3" id="KW-1185">Reference proteome</keyword>
<dbReference type="SUPFAM" id="SSF57184">
    <property type="entry name" value="Growth factor receptor domain"/>
    <property type="match status" value="1"/>
</dbReference>
<comment type="caution">
    <text evidence="2">The sequence shown here is derived from an EMBL/GenBank/DDBJ whole genome shotgun (WGS) entry which is preliminary data.</text>
</comment>
<dbReference type="EMBL" id="CAJNJA010064728">
    <property type="protein sequence ID" value="CAE7883948.1"/>
    <property type="molecule type" value="Genomic_DNA"/>
</dbReference>
<feature type="transmembrane region" description="Helical" evidence="1">
    <location>
        <begin position="388"/>
        <end position="408"/>
    </location>
</feature>
<reference evidence="2" key="1">
    <citation type="submission" date="2021-02" db="EMBL/GenBank/DDBJ databases">
        <authorList>
            <person name="Dougan E. K."/>
            <person name="Rhodes N."/>
            <person name="Thang M."/>
            <person name="Chan C."/>
        </authorList>
    </citation>
    <scope>NUCLEOTIDE SEQUENCE</scope>
</reference>
<feature type="transmembrane region" description="Helical" evidence="1">
    <location>
        <begin position="232"/>
        <end position="254"/>
    </location>
</feature>
<accession>A0A813AZ21</accession>
<keyword evidence="1" id="KW-0472">Membrane</keyword>
<dbReference type="Proteomes" id="UP000601435">
    <property type="component" value="Unassembled WGS sequence"/>
</dbReference>
<evidence type="ECO:0000313" key="2">
    <source>
        <dbReference type="EMBL" id="CAE7883948.1"/>
    </source>
</evidence>
<feature type="transmembrane region" description="Helical" evidence="1">
    <location>
        <begin position="286"/>
        <end position="306"/>
    </location>
</feature>
<gene>
    <name evidence="2" type="ORF">SNEC2469_LOCUS29125</name>
</gene>
<evidence type="ECO:0000313" key="3">
    <source>
        <dbReference type="Proteomes" id="UP000601435"/>
    </source>
</evidence>
<dbReference type="OrthoDB" id="437623at2759"/>
<feature type="transmembrane region" description="Helical" evidence="1">
    <location>
        <begin position="327"/>
        <end position="347"/>
    </location>
</feature>
<dbReference type="InterPro" id="IPR009030">
    <property type="entry name" value="Growth_fac_rcpt_cys_sf"/>
</dbReference>